<organism evidence="2">
    <name type="scientific">Tetraodon nigroviridis</name>
    <name type="common">Spotted green pufferfish</name>
    <name type="synonym">Chelonodon nigroviridis</name>
    <dbReference type="NCBI Taxonomy" id="99883"/>
    <lineage>
        <taxon>Eukaryota</taxon>
        <taxon>Metazoa</taxon>
        <taxon>Chordata</taxon>
        <taxon>Craniata</taxon>
        <taxon>Vertebrata</taxon>
        <taxon>Euteleostomi</taxon>
        <taxon>Actinopterygii</taxon>
        <taxon>Neopterygii</taxon>
        <taxon>Teleostei</taxon>
        <taxon>Neoteleostei</taxon>
        <taxon>Acanthomorphata</taxon>
        <taxon>Eupercaria</taxon>
        <taxon>Tetraodontiformes</taxon>
        <taxon>Tetradontoidea</taxon>
        <taxon>Tetraodontidae</taxon>
        <taxon>Tetraodon</taxon>
    </lineage>
</organism>
<feature type="region of interest" description="Disordered" evidence="1">
    <location>
        <begin position="12"/>
        <end position="53"/>
    </location>
</feature>
<dbReference type="KEGG" id="tng:GSTEN00005254G001"/>
<dbReference type="EMBL" id="CAAE01007811">
    <property type="protein sequence ID" value="CAF90825.1"/>
    <property type="molecule type" value="Genomic_DNA"/>
</dbReference>
<evidence type="ECO:0000256" key="1">
    <source>
        <dbReference type="SAM" id="MobiDB-lite"/>
    </source>
</evidence>
<accession>Q4T8F7</accession>
<proteinExistence type="predicted"/>
<evidence type="ECO:0000313" key="2">
    <source>
        <dbReference type="EMBL" id="CAF90825.1"/>
    </source>
</evidence>
<reference evidence="2" key="2">
    <citation type="submission" date="2004-02" db="EMBL/GenBank/DDBJ databases">
        <authorList>
            <consortium name="Genoscope"/>
            <consortium name="Whitehead Institute Centre for Genome Research"/>
        </authorList>
    </citation>
    <scope>NUCLEOTIDE SEQUENCE</scope>
</reference>
<feature type="compositionally biased region" description="Low complexity" evidence="1">
    <location>
        <begin position="14"/>
        <end position="35"/>
    </location>
</feature>
<sequence>CPAEIYVERKPIHAARTPSATRQTSTASASAKLASRGTRRAASAEGDTSRFSRSSTQFHFLTCVTFVFLQTVW</sequence>
<gene>
    <name evidence="2" type="ORF">GSTENG00005254001</name>
</gene>
<comment type="caution">
    <text evidence="2">The sequence shown here is derived from an EMBL/GenBank/DDBJ whole genome shotgun (WGS) entry which is preliminary data.</text>
</comment>
<protein>
    <submittedName>
        <fullName evidence="2">(spotted green pufferfish) hypothetical protein</fullName>
    </submittedName>
</protein>
<name>Q4T8F7_TETNG</name>
<reference evidence="2" key="1">
    <citation type="journal article" date="2004" name="Nature">
        <title>Genome duplication in the teleost fish Tetraodon nigroviridis reveals the early vertebrate proto-karyotype.</title>
        <authorList>
            <person name="Jaillon O."/>
            <person name="Aury J.-M."/>
            <person name="Brunet F."/>
            <person name="Petit J.-L."/>
            <person name="Stange-Thomann N."/>
            <person name="Mauceli E."/>
            <person name="Bouneau L."/>
            <person name="Fischer C."/>
            <person name="Ozouf-Costaz C."/>
            <person name="Bernot A."/>
            <person name="Nicaud S."/>
            <person name="Jaffe D."/>
            <person name="Fisher S."/>
            <person name="Lutfalla G."/>
            <person name="Dossat C."/>
            <person name="Segurens B."/>
            <person name="Dasilva C."/>
            <person name="Salanoubat M."/>
            <person name="Levy M."/>
            <person name="Boudet N."/>
            <person name="Castellano S."/>
            <person name="Anthouard V."/>
            <person name="Jubin C."/>
            <person name="Castelli V."/>
            <person name="Katinka M."/>
            <person name="Vacherie B."/>
            <person name="Biemont C."/>
            <person name="Skalli Z."/>
            <person name="Cattolico L."/>
            <person name="Poulain J."/>
            <person name="De Berardinis V."/>
            <person name="Cruaud C."/>
            <person name="Duprat S."/>
            <person name="Brottier P."/>
            <person name="Coutanceau J.-P."/>
            <person name="Gouzy J."/>
            <person name="Parra G."/>
            <person name="Lardier G."/>
            <person name="Chapple C."/>
            <person name="McKernan K.J."/>
            <person name="McEwan P."/>
            <person name="Bosak S."/>
            <person name="Kellis M."/>
            <person name="Volff J.-N."/>
            <person name="Guigo R."/>
            <person name="Zody M.C."/>
            <person name="Mesirov J."/>
            <person name="Lindblad-Toh K."/>
            <person name="Birren B."/>
            <person name="Nusbaum C."/>
            <person name="Kahn D."/>
            <person name="Robinson-Rechavi M."/>
            <person name="Laudet V."/>
            <person name="Schachter V."/>
            <person name="Quetier F."/>
            <person name="Saurin W."/>
            <person name="Scarpelli C."/>
            <person name="Wincker P."/>
            <person name="Lander E.S."/>
            <person name="Weissenbach J."/>
            <person name="Roest Crollius H."/>
        </authorList>
    </citation>
    <scope>NUCLEOTIDE SEQUENCE [LARGE SCALE GENOMIC DNA]</scope>
</reference>
<dbReference type="AlphaFoldDB" id="Q4T8F7"/>
<feature type="non-terminal residue" evidence="2">
    <location>
        <position position="1"/>
    </location>
</feature>